<keyword evidence="10 11" id="KW-0143">Chaperone</keyword>
<dbReference type="SUPFAM" id="SSF49899">
    <property type="entry name" value="Concanavalin A-like lectins/glucanases"/>
    <property type="match status" value="1"/>
</dbReference>
<dbReference type="InterPro" id="IPR001580">
    <property type="entry name" value="Calret/calnex"/>
</dbReference>
<proteinExistence type="inferred from homology"/>
<dbReference type="InterPro" id="IPR013320">
    <property type="entry name" value="ConA-like_dom_sf"/>
</dbReference>
<dbReference type="GO" id="GO:0030246">
    <property type="term" value="F:carbohydrate binding"/>
    <property type="evidence" value="ECO:0007669"/>
    <property type="project" value="UniProtKB-KW"/>
</dbReference>
<feature type="compositionally biased region" description="Acidic residues" evidence="15">
    <location>
        <begin position="288"/>
        <end position="297"/>
    </location>
</feature>
<evidence type="ECO:0000256" key="10">
    <source>
        <dbReference type="ARBA" id="ARBA00023186"/>
    </source>
</evidence>
<keyword evidence="8" id="KW-0862">Zinc</keyword>
<feature type="signal peptide" evidence="14">
    <location>
        <begin position="1"/>
        <end position="18"/>
    </location>
</feature>
<keyword evidence="4 14" id="KW-0732">Signal</keyword>
<comment type="subcellular location">
    <subcellularLocation>
        <location evidence="1 11">Endoplasmic reticulum lumen</location>
    </subcellularLocation>
</comment>
<dbReference type="PROSITE" id="PS00804">
    <property type="entry name" value="CALRETICULIN_2"/>
    <property type="match status" value="1"/>
</dbReference>
<keyword evidence="3" id="KW-0479">Metal-binding</keyword>
<dbReference type="GO" id="GO:0005788">
    <property type="term" value="C:endoplasmic reticulum lumen"/>
    <property type="evidence" value="ECO:0007669"/>
    <property type="project" value="UniProtKB-SubCell"/>
</dbReference>
<dbReference type="PROSITE" id="PS00803">
    <property type="entry name" value="CALRETICULIN_1"/>
    <property type="match status" value="1"/>
</dbReference>
<comment type="similarity">
    <text evidence="2 11 14">Belongs to the calreticulin family.</text>
</comment>
<evidence type="ECO:0000256" key="5">
    <source>
        <dbReference type="ARBA" id="ARBA00022734"/>
    </source>
</evidence>
<dbReference type="FunFam" id="2.10.250.10:FF:000002">
    <property type="entry name" value="Calreticulin"/>
    <property type="match status" value="1"/>
</dbReference>
<keyword evidence="13" id="KW-1015">Disulfide bond</keyword>
<dbReference type="InterPro" id="IPR009033">
    <property type="entry name" value="Calreticulin/calnexin_P_dom_sf"/>
</dbReference>
<feature type="chain" id="PRO_5044533418" description="Calreticulin" evidence="14">
    <location>
        <begin position="19"/>
        <end position="427"/>
    </location>
</feature>
<keyword evidence="5" id="KW-0430">Lectin</keyword>
<keyword evidence="17" id="KW-1185">Reference proteome</keyword>
<evidence type="ECO:0000313" key="17">
    <source>
        <dbReference type="Proteomes" id="UP001530377"/>
    </source>
</evidence>
<protein>
    <recommendedName>
        <fullName evidence="11">Calreticulin</fullName>
    </recommendedName>
</protein>
<dbReference type="AlphaFoldDB" id="A0ABD3RRE9"/>
<sequence>MKIFFSIFAAAVAAPVSAEIYFKEQFNDDVSFHTCFLTTLAMCWAGLVVKGNVHVEKAWTERWTISSDWKSKDELGEWTHTAGEYYGGGEDDKGIKTSTDAKHYGISASLDKPFNSSDKKDLVIQYSVKHEQKIDCGGAYIKLLPGGDKFEATKFGGETPYGVMFGPDICGSSNKKTHVIFHYDKKDENLLVKKNIGCEDDTFSHLYTLVVRPDNTFEVFVDNKSVRSGKLEDEFDFLPAKEIKDPDQSKPADWVDEKKIPDPEDKKPEGYDDIPAEIPDPDATKPDDWDDEDDGEWEPPMVDNPDYKGPWKQKMIDNPDYKGKWKHPMIPNPEYEYDENMYAVCKDGCTHVGFELWQVKSGTVFDDIIITDSLEEAQKFAEETFFKKKDGEKEMYEEIKKKKDEETTLSTMDEDSDYDDDTMGDEF</sequence>
<feature type="binding site" evidence="12">
    <location>
        <position position="140"/>
    </location>
    <ligand>
        <name>an alpha-D-glucoside</name>
        <dbReference type="ChEBI" id="CHEBI:22390"/>
    </ligand>
</feature>
<dbReference type="EMBL" id="JALLPB020000210">
    <property type="protein sequence ID" value="KAL3815249.1"/>
    <property type="molecule type" value="Genomic_DNA"/>
</dbReference>
<evidence type="ECO:0000256" key="7">
    <source>
        <dbReference type="ARBA" id="ARBA00022824"/>
    </source>
</evidence>
<evidence type="ECO:0000256" key="15">
    <source>
        <dbReference type="SAM" id="MobiDB-lite"/>
    </source>
</evidence>
<dbReference type="Proteomes" id="UP001530377">
    <property type="component" value="Unassembled WGS sequence"/>
</dbReference>
<dbReference type="InterPro" id="IPR009169">
    <property type="entry name" value="Calreticulin"/>
</dbReference>
<evidence type="ECO:0000256" key="3">
    <source>
        <dbReference type="ARBA" id="ARBA00022723"/>
    </source>
</evidence>
<evidence type="ECO:0000256" key="11">
    <source>
        <dbReference type="PIRNR" id="PIRNR002356"/>
    </source>
</evidence>
<dbReference type="Gene3D" id="2.60.120.200">
    <property type="match status" value="1"/>
</dbReference>
<feature type="compositionally biased region" description="Basic and acidic residues" evidence="15">
    <location>
        <begin position="239"/>
        <end position="270"/>
    </location>
</feature>
<dbReference type="PRINTS" id="PR00626">
    <property type="entry name" value="CALRETICULIN"/>
</dbReference>
<evidence type="ECO:0000256" key="14">
    <source>
        <dbReference type="RuleBase" id="RU362126"/>
    </source>
</evidence>
<dbReference type="SUPFAM" id="SSF63887">
    <property type="entry name" value="P-domain of calnexin/calreticulin"/>
    <property type="match status" value="1"/>
</dbReference>
<dbReference type="PROSITE" id="PS00805">
    <property type="entry name" value="CALRETICULIN_REPEAT"/>
    <property type="match status" value="1"/>
</dbReference>
<dbReference type="PIRSF" id="PIRSF002356">
    <property type="entry name" value="Calreticulin"/>
    <property type="match status" value="1"/>
</dbReference>
<evidence type="ECO:0000256" key="9">
    <source>
        <dbReference type="ARBA" id="ARBA00022837"/>
    </source>
</evidence>
<accession>A0ABD3RRE9</accession>
<keyword evidence="9" id="KW-0106">Calcium</keyword>
<keyword evidence="6" id="KW-0677">Repeat</keyword>
<feature type="compositionally biased region" description="Acidic residues" evidence="15">
    <location>
        <begin position="412"/>
        <end position="427"/>
    </location>
</feature>
<gene>
    <name evidence="16" type="ORF">ACHAXA_002298</name>
</gene>
<dbReference type="PANTHER" id="PTHR11073:SF2">
    <property type="entry name" value="CALRETICULIN"/>
    <property type="match status" value="1"/>
</dbReference>
<evidence type="ECO:0000256" key="2">
    <source>
        <dbReference type="ARBA" id="ARBA00010983"/>
    </source>
</evidence>
<dbReference type="Pfam" id="PF00262">
    <property type="entry name" value="Calreticulin"/>
    <property type="match status" value="2"/>
</dbReference>
<feature type="binding site" evidence="12">
    <location>
        <position position="168"/>
    </location>
    <ligand>
        <name>an alpha-D-glucoside</name>
        <dbReference type="ChEBI" id="CHEBI:22390"/>
    </ligand>
</feature>
<comment type="caution">
    <text evidence="16">The sequence shown here is derived from an EMBL/GenBank/DDBJ whole genome shotgun (WGS) entry which is preliminary data.</text>
</comment>
<feature type="binding site" evidence="12">
    <location>
        <position position="161"/>
    </location>
    <ligand>
        <name>an alpha-D-glucoside</name>
        <dbReference type="ChEBI" id="CHEBI:22390"/>
    </ligand>
</feature>
<organism evidence="16 17">
    <name type="scientific">Cyclostephanos tholiformis</name>
    <dbReference type="NCBI Taxonomy" id="382380"/>
    <lineage>
        <taxon>Eukaryota</taxon>
        <taxon>Sar</taxon>
        <taxon>Stramenopiles</taxon>
        <taxon>Ochrophyta</taxon>
        <taxon>Bacillariophyta</taxon>
        <taxon>Coscinodiscophyceae</taxon>
        <taxon>Thalassiosirophycidae</taxon>
        <taxon>Stephanodiscales</taxon>
        <taxon>Stephanodiscaceae</taxon>
        <taxon>Cyclostephanos</taxon>
    </lineage>
</organism>
<feature type="binding site" evidence="12">
    <location>
        <position position="355"/>
    </location>
    <ligand>
        <name>an alpha-D-glucoside</name>
        <dbReference type="ChEBI" id="CHEBI:22390"/>
    </ligand>
</feature>
<evidence type="ECO:0000256" key="1">
    <source>
        <dbReference type="ARBA" id="ARBA00004319"/>
    </source>
</evidence>
<name>A0ABD3RRE9_9STRA</name>
<feature type="region of interest" description="Disordered" evidence="15">
    <location>
        <begin position="239"/>
        <end position="311"/>
    </location>
</feature>
<feature type="binding site" evidence="12">
    <location>
        <position position="142"/>
    </location>
    <ligand>
        <name>an alpha-D-glucoside</name>
        <dbReference type="ChEBI" id="CHEBI:22390"/>
    </ligand>
</feature>
<feature type="region of interest" description="Disordered" evidence="15">
    <location>
        <begin position="398"/>
        <end position="427"/>
    </location>
</feature>
<feature type="disulfide bond" evidence="13">
    <location>
        <begin position="136"/>
        <end position="170"/>
    </location>
</feature>
<dbReference type="InterPro" id="IPR018124">
    <property type="entry name" value="Calret/calnex_CS"/>
</dbReference>
<dbReference type="PANTHER" id="PTHR11073">
    <property type="entry name" value="CALRETICULIN AND CALNEXIN"/>
    <property type="match status" value="1"/>
</dbReference>
<evidence type="ECO:0000256" key="8">
    <source>
        <dbReference type="ARBA" id="ARBA00022833"/>
    </source>
</evidence>
<dbReference type="GO" id="GO:0046872">
    <property type="term" value="F:metal ion binding"/>
    <property type="evidence" value="ECO:0007669"/>
    <property type="project" value="UniProtKB-KW"/>
</dbReference>
<dbReference type="Gene3D" id="2.10.250.10">
    <property type="entry name" value="Calreticulin/calnexin, P domain"/>
    <property type="match status" value="1"/>
</dbReference>
<evidence type="ECO:0000256" key="12">
    <source>
        <dbReference type="PIRSR" id="PIRSR002356-1"/>
    </source>
</evidence>
<evidence type="ECO:0000256" key="4">
    <source>
        <dbReference type="ARBA" id="ARBA00022729"/>
    </source>
</evidence>
<reference evidence="16 17" key="1">
    <citation type="submission" date="2024-10" db="EMBL/GenBank/DDBJ databases">
        <title>Updated reference genomes for cyclostephanoid diatoms.</title>
        <authorList>
            <person name="Roberts W.R."/>
            <person name="Alverson A.J."/>
        </authorList>
    </citation>
    <scope>NUCLEOTIDE SEQUENCE [LARGE SCALE GENOMIC DNA]</scope>
    <source>
        <strain evidence="16 17">AJA228-03</strain>
    </source>
</reference>
<keyword evidence="7 11" id="KW-0256">Endoplasmic reticulum</keyword>
<evidence type="ECO:0000256" key="6">
    <source>
        <dbReference type="ARBA" id="ARBA00022737"/>
    </source>
</evidence>
<evidence type="ECO:0000313" key="16">
    <source>
        <dbReference type="EMBL" id="KAL3815249.1"/>
    </source>
</evidence>
<evidence type="ECO:0000256" key="13">
    <source>
        <dbReference type="PIRSR" id="PIRSR002356-3"/>
    </source>
</evidence>